<evidence type="ECO:0000313" key="4">
    <source>
        <dbReference type="EMBL" id="QEG34112.1"/>
    </source>
</evidence>
<dbReference type="PANTHER" id="PTHR42852:SF17">
    <property type="entry name" value="THIOREDOXIN-LIKE PROTEIN HI_1115"/>
    <property type="match status" value="1"/>
</dbReference>
<feature type="signal peptide" evidence="2">
    <location>
        <begin position="1"/>
        <end position="23"/>
    </location>
</feature>
<reference evidence="4 5" key="1">
    <citation type="submission" date="2019-08" db="EMBL/GenBank/DDBJ databases">
        <title>Deep-cultivation of Planctomycetes and their phenomic and genomic characterization uncovers novel biology.</title>
        <authorList>
            <person name="Wiegand S."/>
            <person name="Jogler M."/>
            <person name="Boedeker C."/>
            <person name="Pinto D."/>
            <person name="Vollmers J."/>
            <person name="Rivas-Marin E."/>
            <person name="Kohn T."/>
            <person name="Peeters S.H."/>
            <person name="Heuer A."/>
            <person name="Rast P."/>
            <person name="Oberbeckmann S."/>
            <person name="Bunk B."/>
            <person name="Jeske O."/>
            <person name="Meyerdierks A."/>
            <person name="Storesund J.E."/>
            <person name="Kallscheuer N."/>
            <person name="Luecker S."/>
            <person name="Lage O.M."/>
            <person name="Pohl T."/>
            <person name="Merkel B.J."/>
            <person name="Hornburger P."/>
            <person name="Mueller R.-W."/>
            <person name="Bruemmer F."/>
            <person name="Labrenz M."/>
            <person name="Spormann A.M."/>
            <person name="Op den Camp H."/>
            <person name="Overmann J."/>
            <person name="Amann R."/>
            <person name="Jetten M.S.M."/>
            <person name="Mascher T."/>
            <person name="Medema M.H."/>
            <person name="Devos D.P."/>
            <person name="Kaster A.-K."/>
            <person name="Ovreas L."/>
            <person name="Rohde M."/>
            <person name="Galperin M.Y."/>
            <person name="Jogler C."/>
        </authorList>
    </citation>
    <scope>NUCLEOTIDE SEQUENCE [LARGE SCALE GENOMIC DNA]</scope>
    <source>
        <strain evidence="4 5">Pr1d</strain>
    </source>
</reference>
<sequence precursor="true">MFLRTWWSILLVGLCLTLTSCNAKQKSLDASSATSPEELVANVQASLQGMKAYSFRLDSALEIMAQGNEQNADSVYDVKIEKPDRWSIALESGIMGGSTFSDGSELTTYAPMLQKYSIEPLTAEWVPEGISGTGQGFMTLGAGGLAKVFMGEGLKNWMLEGVKNSEFVENQVIDGTTCRVAKFEQENGTQWELAVEIGPSPLVRRFTMHPDFSDPSYQNMGLPKDMKATLTLDFTDWKTDVKFGNDDFAFTPPPEAEQVDSLFSQLGGRPQVHPLVGEQAPAFSATDLNGEKVQLDQFAGEDVVILDFWATWCGPCVDALPIISKVARDFKEKHVTFYAVNVGESPERIQEFLTSENLDVPVLLDQETTLASLYQASGIPQTVIIDKEGRVQVVHVGFGGNMEEQLTQELEEILAGKDLATATLEEQEL</sequence>
<organism evidence="4 5">
    <name type="scientific">Bythopirellula goksoeyrii</name>
    <dbReference type="NCBI Taxonomy" id="1400387"/>
    <lineage>
        <taxon>Bacteria</taxon>
        <taxon>Pseudomonadati</taxon>
        <taxon>Planctomycetota</taxon>
        <taxon>Planctomycetia</taxon>
        <taxon>Pirellulales</taxon>
        <taxon>Lacipirellulaceae</taxon>
        <taxon>Bythopirellula</taxon>
    </lineage>
</organism>
<dbReference type="InterPro" id="IPR050553">
    <property type="entry name" value="Thioredoxin_ResA/DsbE_sf"/>
</dbReference>
<dbReference type="AlphaFoldDB" id="A0A5B9Q9M4"/>
<dbReference type="GO" id="GO:0016491">
    <property type="term" value="F:oxidoreductase activity"/>
    <property type="evidence" value="ECO:0007669"/>
    <property type="project" value="InterPro"/>
</dbReference>
<dbReference type="RefSeq" id="WP_148072801.1">
    <property type="nucleotide sequence ID" value="NZ_CP042913.1"/>
</dbReference>
<dbReference type="Proteomes" id="UP000323917">
    <property type="component" value="Chromosome"/>
</dbReference>
<keyword evidence="1 2" id="KW-0732">Signal</keyword>
<dbReference type="InterPro" id="IPR013766">
    <property type="entry name" value="Thioredoxin_domain"/>
</dbReference>
<accession>A0A5B9Q9M4</accession>
<feature type="domain" description="Thioredoxin" evidence="3">
    <location>
        <begin position="274"/>
        <end position="415"/>
    </location>
</feature>
<dbReference type="PROSITE" id="PS51352">
    <property type="entry name" value="THIOREDOXIN_2"/>
    <property type="match status" value="1"/>
</dbReference>
<evidence type="ECO:0000313" key="5">
    <source>
        <dbReference type="Proteomes" id="UP000323917"/>
    </source>
</evidence>
<dbReference type="InterPro" id="IPR019207">
    <property type="entry name" value="DUF2092"/>
</dbReference>
<dbReference type="CDD" id="cd02966">
    <property type="entry name" value="TlpA_like_family"/>
    <property type="match status" value="1"/>
</dbReference>
<dbReference type="Gene3D" id="2.50.20.10">
    <property type="entry name" value="Lipoprotein localisation LolA/LolB/LppX"/>
    <property type="match status" value="1"/>
</dbReference>
<dbReference type="SUPFAM" id="SSF89392">
    <property type="entry name" value="Prokaryotic lipoproteins and lipoprotein localization factors"/>
    <property type="match status" value="1"/>
</dbReference>
<dbReference type="InterPro" id="IPR036249">
    <property type="entry name" value="Thioredoxin-like_sf"/>
</dbReference>
<dbReference type="PROSITE" id="PS51257">
    <property type="entry name" value="PROKAR_LIPOPROTEIN"/>
    <property type="match status" value="1"/>
</dbReference>
<dbReference type="Gene3D" id="3.40.30.10">
    <property type="entry name" value="Glutaredoxin"/>
    <property type="match status" value="1"/>
</dbReference>
<keyword evidence="5" id="KW-1185">Reference proteome</keyword>
<proteinExistence type="predicted"/>
<evidence type="ECO:0000259" key="3">
    <source>
        <dbReference type="PROSITE" id="PS51352"/>
    </source>
</evidence>
<dbReference type="PANTHER" id="PTHR42852">
    <property type="entry name" value="THIOL:DISULFIDE INTERCHANGE PROTEIN DSBE"/>
    <property type="match status" value="1"/>
</dbReference>
<dbReference type="Pfam" id="PF09865">
    <property type="entry name" value="DUF2092"/>
    <property type="match status" value="1"/>
</dbReference>
<evidence type="ECO:0000256" key="2">
    <source>
        <dbReference type="SAM" id="SignalP"/>
    </source>
</evidence>
<name>A0A5B9Q9M4_9BACT</name>
<dbReference type="GO" id="GO:0016209">
    <property type="term" value="F:antioxidant activity"/>
    <property type="evidence" value="ECO:0007669"/>
    <property type="project" value="InterPro"/>
</dbReference>
<gene>
    <name evidence="4" type="primary">resA_2</name>
    <name evidence="4" type="ORF">Pr1d_13840</name>
</gene>
<protein>
    <submittedName>
        <fullName evidence="4">Thiol-disulfide oxidoreductase ResA</fullName>
    </submittedName>
</protein>
<dbReference type="SUPFAM" id="SSF52833">
    <property type="entry name" value="Thioredoxin-like"/>
    <property type="match status" value="1"/>
</dbReference>
<dbReference type="EMBL" id="CP042913">
    <property type="protein sequence ID" value="QEG34112.1"/>
    <property type="molecule type" value="Genomic_DNA"/>
</dbReference>
<dbReference type="KEGG" id="bgok:Pr1d_13840"/>
<dbReference type="InterPro" id="IPR000866">
    <property type="entry name" value="AhpC/TSA"/>
</dbReference>
<evidence type="ECO:0000256" key="1">
    <source>
        <dbReference type="ARBA" id="ARBA00022729"/>
    </source>
</evidence>
<dbReference type="InterPro" id="IPR029046">
    <property type="entry name" value="LolA/LolB/LppX"/>
</dbReference>
<dbReference type="OrthoDB" id="288837at2"/>
<feature type="chain" id="PRO_5022912902" evidence="2">
    <location>
        <begin position="24"/>
        <end position="429"/>
    </location>
</feature>
<dbReference type="Pfam" id="PF00578">
    <property type="entry name" value="AhpC-TSA"/>
    <property type="match status" value="1"/>
</dbReference>